<evidence type="ECO:0000313" key="2">
    <source>
        <dbReference type="Proteomes" id="UP001346149"/>
    </source>
</evidence>
<dbReference type="EMBL" id="JAXQNO010000012">
    <property type="protein sequence ID" value="KAK4786751.1"/>
    <property type="molecule type" value="Genomic_DNA"/>
</dbReference>
<dbReference type="Pfam" id="PF14009">
    <property type="entry name" value="PADRE"/>
    <property type="match status" value="1"/>
</dbReference>
<keyword evidence="2" id="KW-1185">Reference proteome</keyword>
<dbReference type="Proteomes" id="UP001346149">
    <property type="component" value="Unassembled WGS sequence"/>
</dbReference>
<evidence type="ECO:0000313" key="1">
    <source>
        <dbReference type="EMBL" id="KAK4786751.1"/>
    </source>
</evidence>
<organism evidence="1 2">
    <name type="scientific">Trapa natans</name>
    <name type="common">Water chestnut</name>
    <dbReference type="NCBI Taxonomy" id="22666"/>
    <lineage>
        <taxon>Eukaryota</taxon>
        <taxon>Viridiplantae</taxon>
        <taxon>Streptophyta</taxon>
        <taxon>Embryophyta</taxon>
        <taxon>Tracheophyta</taxon>
        <taxon>Spermatophyta</taxon>
        <taxon>Magnoliopsida</taxon>
        <taxon>eudicotyledons</taxon>
        <taxon>Gunneridae</taxon>
        <taxon>Pentapetalae</taxon>
        <taxon>rosids</taxon>
        <taxon>malvids</taxon>
        <taxon>Myrtales</taxon>
        <taxon>Lythraceae</taxon>
        <taxon>Trapa</taxon>
    </lineage>
</organism>
<dbReference type="PANTHER" id="PTHR33052">
    <property type="entry name" value="DUF4228 DOMAIN PROTEIN-RELATED"/>
    <property type="match status" value="1"/>
</dbReference>
<accession>A0AAN7R4C0</accession>
<gene>
    <name evidence="1" type="ORF">SAY86_010584</name>
</gene>
<reference evidence="1 2" key="1">
    <citation type="journal article" date="2023" name="Hortic Res">
        <title>Pangenome of water caltrop reveals structural variations and asymmetric subgenome divergence after allopolyploidization.</title>
        <authorList>
            <person name="Zhang X."/>
            <person name="Chen Y."/>
            <person name="Wang L."/>
            <person name="Yuan Y."/>
            <person name="Fang M."/>
            <person name="Shi L."/>
            <person name="Lu R."/>
            <person name="Comes H.P."/>
            <person name="Ma Y."/>
            <person name="Chen Y."/>
            <person name="Huang G."/>
            <person name="Zhou Y."/>
            <person name="Zheng Z."/>
            <person name="Qiu Y."/>
        </authorList>
    </citation>
    <scope>NUCLEOTIDE SEQUENCE [LARGE SCALE GENOMIC DNA]</scope>
    <source>
        <strain evidence="1">F231</strain>
    </source>
</reference>
<comment type="caution">
    <text evidence="1">The sequence shown here is derived from an EMBL/GenBank/DDBJ whole genome shotgun (WGS) entry which is preliminary data.</text>
</comment>
<sequence>MGACFSEFLVAGASDGDGDGDDEYSTRAAPTTKVISASGQLHEYSIPTTVSGVLRSEISSLSSSSRSLALFLCNSDSLCYEELIPEMGSDEPLAKDQIYFSLPRSRLGRPLSASEMAALAVKASLALQKSGAAGSRSRVRNDRMTRISPVLEPTKSQIEDGLVLGRAAKGFEDESFQSPTPPPPARQYRTSYSSMRLKRAVWSFRIRLSTIQEGPESVH</sequence>
<dbReference type="AlphaFoldDB" id="A0AAN7R4C0"/>
<protein>
    <submittedName>
        <fullName evidence="1">Uncharacterized protein</fullName>
    </submittedName>
</protein>
<dbReference type="InterPro" id="IPR025322">
    <property type="entry name" value="PADRE_dom"/>
</dbReference>
<proteinExistence type="predicted"/>
<name>A0AAN7R4C0_TRANT</name>